<dbReference type="AlphaFoldDB" id="A0A5C3QU07"/>
<evidence type="ECO:0000256" key="1">
    <source>
        <dbReference type="ARBA" id="ARBA00004395"/>
    </source>
</evidence>
<dbReference type="Proteomes" id="UP000305067">
    <property type="component" value="Unassembled WGS sequence"/>
</dbReference>
<gene>
    <name evidence="9" type="ORF">BDV98DRAFT_562956</name>
</gene>
<dbReference type="PANTHER" id="PTHR13228">
    <property type="entry name" value="CONSERVED OLIGOMERIC GOLGI COMPLEX COMPONENT 5"/>
    <property type="match status" value="1"/>
</dbReference>
<evidence type="ECO:0000256" key="3">
    <source>
        <dbReference type="ARBA" id="ARBA00023034"/>
    </source>
</evidence>
<evidence type="ECO:0000256" key="6">
    <source>
        <dbReference type="SAM" id="MobiDB-lite"/>
    </source>
</evidence>
<dbReference type="InterPro" id="IPR019465">
    <property type="entry name" value="Cog5"/>
</dbReference>
<evidence type="ECO:0000259" key="8">
    <source>
        <dbReference type="Pfam" id="PF20649"/>
    </source>
</evidence>
<sequence>MDEDQFRSTTFDAKEYANATLASNSSSSQIPHLSAAIDRVQSQIKNLVATHHDQLLHQPTAIAQLRPPLDDLQSRLNDLESSLQKLRNKIQVPHSELEAHVRRLDKLTQASELLRRTSRFVMLARRLQAQMVQVQSDPPPSQPQEDGKERTIAKAALTIAQLVALLDAPDNMSIRSVTVVAHHISFIEDARDTVTADMQQMVLAGLTNLDHTLLASSLQTAYNLRVLPDLVQSLLNDLSQAVDDRIRSAFDISKISKDVTVRERPNSPHQQSSSAYKSRVRTEPTNLTAPQWATILWTRLQSMIDEMSACCIKVYTLERVLRLKADAVSNVVLMDEAMTVLENRPSAAFWTALSHSLQKHSRDSTRNSQFLQQTLSTGYPKLLRLFHEFFTKIAFHTDAVYSQNQQSPETVLVLRALAHLESTYLSRSTTKLNEQVAQLFSRGPRSPPTASEASNFARTVANELDSAKFDPLLLRSVTKGTVSGLEALMSRADAQISHDRSAVVLMGPTATPQQITNAEVTNCLFIVSSELQKLSAEHNEAVFGILKPALQAITQRIEEISKPLLSSIRRELDAIINKIHRVDFAKPMDPMSDMGGGSTYMKDLVERLSHIKSEIFSRYSLGDLVKEWSLTVSRNVARSFVLHASIAKPLGESGKLQLTSDMTELEFSLSAFITESSKKNRRGSMLEAVGSDYRALRGMRQLLFLDNAQLASSQATAGLAPLIVLHHILVRSPLPLPHTLHGWQEAEYVRWIGEHTEREAWSLVDTGLVHWEKTSPEEERDEGVEYVRLARSVLEHARGSAGSDV</sequence>
<dbReference type="GO" id="GO:0006891">
    <property type="term" value="P:intra-Golgi vesicle-mediated transport"/>
    <property type="evidence" value="ECO:0007669"/>
    <property type="project" value="InterPro"/>
</dbReference>
<dbReference type="InterPro" id="IPR048485">
    <property type="entry name" value="COG5_helical"/>
</dbReference>
<evidence type="ECO:0000256" key="5">
    <source>
        <dbReference type="SAM" id="Coils"/>
    </source>
</evidence>
<feature type="region of interest" description="Disordered" evidence="6">
    <location>
        <begin position="260"/>
        <end position="282"/>
    </location>
</feature>
<comment type="subcellular location">
    <subcellularLocation>
        <location evidence="1">Golgi apparatus membrane</location>
        <topology evidence="1">Peripheral membrane protein</topology>
    </subcellularLocation>
</comment>
<evidence type="ECO:0000256" key="2">
    <source>
        <dbReference type="ARBA" id="ARBA00020974"/>
    </source>
</evidence>
<feature type="domain" description="Conserved oligomeric Golgi complex subunit 5 helical" evidence="8">
    <location>
        <begin position="175"/>
        <end position="390"/>
    </location>
</feature>
<feature type="coiled-coil region" evidence="5">
    <location>
        <begin position="69"/>
        <end position="117"/>
    </location>
</feature>
<name>A0A5C3QU07_9AGAR</name>
<dbReference type="OrthoDB" id="18786at2759"/>
<organism evidence="9 10">
    <name type="scientific">Pterulicium gracile</name>
    <dbReference type="NCBI Taxonomy" id="1884261"/>
    <lineage>
        <taxon>Eukaryota</taxon>
        <taxon>Fungi</taxon>
        <taxon>Dikarya</taxon>
        <taxon>Basidiomycota</taxon>
        <taxon>Agaricomycotina</taxon>
        <taxon>Agaricomycetes</taxon>
        <taxon>Agaricomycetidae</taxon>
        <taxon>Agaricales</taxon>
        <taxon>Pleurotineae</taxon>
        <taxon>Pterulaceae</taxon>
        <taxon>Pterulicium</taxon>
    </lineage>
</organism>
<keyword evidence="3" id="KW-0333">Golgi apparatus</keyword>
<proteinExistence type="predicted"/>
<feature type="domain" description="Conserved oligomeric Golgi complex subunit 5 N-terminal" evidence="7">
    <location>
        <begin position="5"/>
        <end position="127"/>
    </location>
</feature>
<feature type="compositionally biased region" description="Polar residues" evidence="6">
    <location>
        <begin position="267"/>
        <end position="276"/>
    </location>
</feature>
<dbReference type="EMBL" id="ML178818">
    <property type="protein sequence ID" value="TFL04868.1"/>
    <property type="molecule type" value="Genomic_DNA"/>
</dbReference>
<dbReference type="GO" id="GO:0017119">
    <property type="term" value="C:Golgi transport complex"/>
    <property type="evidence" value="ECO:0007669"/>
    <property type="project" value="InterPro"/>
</dbReference>
<evidence type="ECO:0000256" key="4">
    <source>
        <dbReference type="ARBA" id="ARBA00023136"/>
    </source>
</evidence>
<reference evidence="9 10" key="1">
    <citation type="journal article" date="2019" name="Nat. Ecol. Evol.">
        <title>Megaphylogeny resolves global patterns of mushroom evolution.</title>
        <authorList>
            <person name="Varga T."/>
            <person name="Krizsan K."/>
            <person name="Foldi C."/>
            <person name="Dima B."/>
            <person name="Sanchez-Garcia M."/>
            <person name="Sanchez-Ramirez S."/>
            <person name="Szollosi G.J."/>
            <person name="Szarkandi J.G."/>
            <person name="Papp V."/>
            <person name="Albert L."/>
            <person name="Andreopoulos W."/>
            <person name="Angelini C."/>
            <person name="Antonin V."/>
            <person name="Barry K.W."/>
            <person name="Bougher N.L."/>
            <person name="Buchanan P."/>
            <person name="Buyck B."/>
            <person name="Bense V."/>
            <person name="Catcheside P."/>
            <person name="Chovatia M."/>
            <person name="Cooper J."/>
            <person name="Damon W."/>
            <person name="Desjardin D."/>
            <person name="Finy P."/>
            <person name="Geml J."/>
            <person name="Haridas S."/>
            <person name="Hughes K."/>
            <person name="Justo A."/>
            <person name="Karasinski D."/>
            <person name="Kautmanova I."/>
            <person name="Kiss B."/>
            <person name="Kocsube S."/>
            <person name="Kotiranta H."/>
            <person name="LaButti K.M."/>
            <person name="Lechner B.E."/>
            <person name="Liimatainen K."/>
            <person name="Lipzen A."/>
            <person name="Lukacs Z."/>
            <person name="Mihaltcheva S."/>
            <person name="Morgado L.N."/>
            <person name="Niskanen T."/>
            <person name="Noordeloos M.E."/>
            <person name="Ohm R.A."/>
            <person name="Ortiz-Santana B."/>
            <person name="Ovrebo C."/>
            <person name="Racz N."/>
            <person name="Riley R."/>
            <person name="Savchenko A."/>
            <person name="Shiryaev A."/>
            <person name="Soop K."/>
            <person name="Spirin V."/>
            <person name="Szebenyi C."/>
            <person name="Tomsovsky M."/>
            <person name="Tulloss R.E."/>
            <person name="Uehling J."/>
            <person name="Grigoriev I.V."/>
            <person name="Vagvolgyi C."/>
            <person name="Papp T."/>
            <person name="Martin F.M."/>
            <person name="Miettinen O."/>
            <person name="Hibbett D.S."/>
            <person name="Nagy L.G."/>
        </authorList>
    </citation>
    <scope>NUCLEOTIDE SEQUENCE [LARGE SCALE GENOMIC DNA]</scope>
    <source>
        <strain evidence="9 10">CBS 309.79</strain>
    </source>
</reference>
<evidence type="ECO:0000259" key="7">
    <source>
        <dbReference type="Pfam" id="PF10392"/>
    </source>
</evidence>
<dbReference type="GO" id="GO:0000139">
    <property type="term" value="C:Golgi membrane"/>
    <property type="evidence" value="ECO:0007669"/>
    <property type="project" value="UniProtKB-SubCell"/>
</dbReference>
<dbReference type="Pfam" id="PF20649">
    <property type="entry name" value="COG5_C"/>
    <property type="match status" value="1"/>
</dbReference>
<accession>A0A5C3QU07</accession>
<keyword evidence="4" id="KW-0472">Membrane</keyword>
<dbReference type="Pfam" id="PF10392">
    <property type="entry name" value="COG5_N"/>
    <property type="match status" value="1"/>
</dbReference>
<dbReference type="STRING" id="1884261.A0A5C3QU07"/>
<dbReference type="InterPro" id="IPR049176">
    <property type="entry name" value="COG5_N"/>
</dbReference>
<evidence type="ECO:0000313" key="9">
    <source>
        <dbReference type="EMBL" id="TFL04868.1"/>
    </source>
</evidence>
<evidence type="ECO:0000313" key="10">
    <source>
        <dbReference type="Proteomes" id="UP000305067"/>
    </source>
</evidence>
<dbReference type="PANTHER" id="PTHR13228:SF3">
    <property type="entry name" value="CONSERVED OLIGOMERIC GOLGI COMPLEX SUBUNIT 5"/>
    <property type="match status" value="1"/>
</dbReference>
<protein>
    <recommendedName>
        <fullName evidence="2">Conserved oligomeric Golgi complex subunit 5</fullName>
    </recommendedName>
</protein>
<keyword evidence="5" id="KW-0175">Coiled coil</keyword>
<keyword evidence="10" id="KW-1185">Reference proteome</keyword>